<evidence type="ECO:0000313" key="3">
    <source>
        <dbReference type="EMBL" id="SEV91462.1"/>
    </source>
</evidence>
<evidence type="ECO:0000313" key="4">
    <source>
        <dbReference type="Proteomes" id="UP000199437"/>
    </source>
</evidence>
<dbReference type="Proteomes" id="UP000199437">
    <property type="component" value="Unassembled WGS sequence"/>
</dbReference>
<sequence>MINTLHRKKFGLSYSLMFTILGVFLLNLFCEIGIEPTSLKASASTHHSDEHSHDDGGHSGDHSHGTHGDDNCCGDVTSQFFSQLIKEKVPSYTFQSATKVLLFHAATSLTEQKLERDFSQLRYYHNLPPPFQDHSKQILFQTFLI</sequence>
<feature type="region of interest" description="Disordered" evidence="1">
    <location>
        <begin position="43"/>
        <end position="67"/>
    </location>
</feature>
<name>A0A1I0MS21_9BACT</name>
<proteinExistence type="predicted"/>
<keyword evidence="2" id="KW-1133">Transmembrane helix</keyword>
<accession>A0A1I0MS21</accession>
<dbReference type="EMBL" id="FOIR01000001">
    <property type="protein sequence ID" value="SEV91462.1"/>
    <property type="molecule type" value="Genomic_DNA"/>
</dbReference>
<keyword evidence="4" id="KW-1185">Reference proteome</keyword>
<keyword evidence="2" id="KW-0812">Transmembrane</keyword>
<keyword evidence="2" id="KW-0472">Membrane</keyword>
<evidence type="ECO:0000256" key="1">
    <source>
        <dbReference type="SAM" id="MobiDB-lite"/>
    </source>
</evidence>
<reference evidence="4" key="1">
    <citation type="submission" date="2016-10" db="EMBL/GenBank/DDBJ databases">
        <authorList>
            <person name="Varghese N."/>
            <person name="Submissions S."/>
        </authorList>
    </citation>
    <scope>NUCLEOTIDE SEQUENCE [LARGE SCALE GENOMIC DNA]</scope>
    <source>
        <strain evidence="4">CGMCC 1.12402</strain>
    </source>
</reference>
<feature type="compositionally biased region" description="Basic and acidic residues" evidence="1">
    <location>
        <begin position="46"/>
        <end position="67"/>
    </location>
</feature>
<protein>
    <submittedName>
        <fullName evidence="3">Uncharacterized protein</fullName>
    </submittedName>
</protein>
<dbReference type="AlphaFoldDB" id="A0A1I0MS21"/>
<dbReference type="STRING" id="1267423.SAMN05216290_0653"/>
<evidence type="ECO:0000256" key="2">
    <source>
        <dbReference type="SAM" id="Phobius"/>
    </source>
</evidence>
<gene>
    <name evidence="3" type="ORF">SAMN05216290_0653</name>
</gene>
<organism evidence="3 4">
    <name type="scientific">Roseivirga pacifica</name>
    <dbReference type="NCBI Taxonomy" id="1267423"/>
    <lineage>
        <taxon>Bacteria</taxon>
        <taxon>Pseudomonadati</taxon>
        <taxon>Bacteroidota</taxon>
        <taxon>Cytophagia</taxon>
        <taxon>Cytophagales</taxon>
        <taxon>Roseivirgaceae</taxon>
        <taxon>Roseivirga</taxon>
    </lineage>
</organism>
<feature type="transmembrane region" description="Helical" evidence="2">
    <location>
        <begin position="12"/>
        <end position="29"/>
    </location>
</feature>